<accession>A0A2J7QGG3</accession>
<organism evidence="1 2">
    <name type="scientific">Cryptotermes secundus</name>
    <dbReference type="NCBI Taxonomy" id="105785"/>
    <lineage>
        <taxon>Eukaryota</taxon>
        <taxon>Metazoa</taxon>
        <taxon>Ecdysozoa</taxon>
        <taxon>Arthropoda</taxon>
        <taxon>Hexapoda</taxon>
        <taxon>Insecta</taxon>
        <taxon>Pterygota</taxon>
        <taxon>Neoptera</taxon>
        <taxon>Polyneoptera</taxon>
        <taxon>Dictyoptera</taxon>
        <taxon>Blattodea</taxon>
        <taxon>Blattoidea</taxon>
        <taxon>Termitoidae</taxon>
        <taxon>Kalotermitidae</taxon>
        <taxon>Cryptotermitinae</taxon>
        <taxon>Cryptotermes</taxon>
    </lineage>
</organism>
<proteinExistence type="predicted"/>
<dbReference type="InParanoid" id="A0A2J7QGG3"/>
<protein>
    <submittedName>
        <fullName evidence="1">Uncharacterized protein</fullName>
    </submittedName>
</protein>
<name>A0A2J7QGG3_9NEOP</name>
<evidence type="ECO:0000313" key="1">
    <source>
        <dbReference type="EMBL" id="PNF27679.1"/>
    </source>
</evidence>
<gene>
    <name evidence="1" type="ORF">B7P43_G14588</name>
</gene>
<dbReference type="AlphaFoldDB" id="A0A2J7QGG3"/>
<sequence>MNSYCGILGYDNVKSVGLEVLTAMVMKSTILWDIAPCSPLNINRCSFETSADFQQTT</sequence>
<comment type="caution">
    <text evidence="1">The sequence shown here is derived from an EMBL/GenBank/DDBJ whole genome shotgun (WGS) entry which is preliminary data.</text>
</comment>
<keyword evidence="2" id="KW-1185">Reference proteome</keyword>
<evidence type="ECO:0000313" key="2">
    <source>
        <dbReference type="Proteomes" id="UP000235965"/>
    </source>
</evidence>
<dbReference type="Proteomes" id="UP000235965">
    <property type="component" value="Unassembled WGS sequence"/>
</dbReference>
<dbReference type="EMBL" id="NEVH01014371">
    <property type="protein sequence ID" value="PNF27679.1"/>
    <property type="molecule type" value="Genomic_DNA"/>
</dbReference>
<reference evidence="1 2" key="1">
    <citation type="submission" date="2017-12" db="EMBL/GenBank/DDBJ databases">
        <title>Hemimetabolous genomes reveal molecular basis of termite eusociality.</title>
        <authorList>
            <person name="Harrison M.C."/>
            <person name="Jongepier E."/>
            <person name="Robertson H.M."/>
            <person name="Arning N."/>
            <person name="Bitard-Feildel T."/>
            <person name="Chao H."/>
            <person name="Childers C.P."/>
            <person name="Dinh H."/>
            <person name="Doddapaneni H."/>
            <person name="Dugan S."/>
            <person name="Gowin J."/>
            <person name="Greiner C."/>
            <person name="Han Y."/>
            <person name="Hu H."/>
            <person name="Hughes D.S.T."/>
            <person name="Huylmans A.-K."/>
            <person name="Kemena C."/>
            <person name="Kremer L.P.M."/>
            <person name="Lee S.L."/>
            <person name="Lopez-Ezquerra A."/>
            <person name="Mallet L."/>
            <person name="Monroy-Kuhn J.M."/>
            <person name="Moser A."/>
            <person name="Murali S.C."/>
            <person name="Muzny D.M."/>
            <person name="Otani S."/>
            <person name="Piulachs M.-D."/>
            <person name="Poelchau M."/>
            <person name="Qu J."/>
            <person name="Schaub F."/>
            <person name="Wada-Katsumata A."/>
            <person name="Worley K.C."/>
            <person name="Xie Q."/>
            <person name="Ylla G."/>
            <person name="Poulsen M."/>
            <person name="Gibbs R.A."/>
            <person name="Schal C."/>
            <person name="Richards S."/>
            <person name="Belles X."/>
            <person name="Korb J."/>
            <person name="Bornberg-Bauer E."/>
        </authorList>
    </citation>
    <scope>NUCLEOTIDE SEQUENCE [LARGE SCALE GENOMIC DNA]</scope>
    <source>
        <tissue evidence="1">Whole body</tissue>
    </source>
</reference>